<dbReference type="AlphaFoldDB" id="A0A444ZLK1"/>
<keyword evidence="3" id="KW-1185">Reference proteome</keyword>
<accession>A0A444ZLK1</accession>
<feature type="compositionally biased region" description="Basic residues" evidence="1">
    <location>
        <begin position="230"/>
        <end position="250"/>
    </location>
</feature>
<evidence type="ECO:0000313" key="2">
    <source>
        <dbReference type="EMBL" id="RYR15043.1"/>
    </source>
</evidence>
<sequence>MRGERESRTSSPPAWSTPFVSRRVATSRVQLAVVASPSEARTERGASEKGDECERGDAEEGLPPFCLAIVELLQPPCLVSVAAKLQPLPSLLGSASEGRKKESRWRSRSPSSRLLLPSTELVVRGASPTSLLMNCLRPCCDLAQPFTPFILVSKSAQFFPCSDFIYETVTLPPLLWKLLPLSRSKFSAHSFHFNSILLTLDSGTPGSISSIYGLHEIVELHTRTLTEKKKERKRKERKGKTVKREGRRKAGAVDAEPPCKERERVAPHHRRPGARRSCPIASPPAASSSLQLRCHQRPEPREVRPRGGTSAREETWKKDCCRSASPSSNYYSRHALSLLPLSFNHCHLCWGSSSLLNEEGEFKSASEGRKKESRWRSRSPSSRLLLPSTELVVREASPTSLLMNRLRPCCDLAQPLTPFILVSKLAQFFPVLTPFMKLCGSCCHRLDLNSALIRFILLQSSSPWILALRVRYLRSLRTML</sequence>
<feature type="region of interest" description="Disordered" evidence="1">
    <location>
        <begin position="227"/>
        <end position="311"/>
    </location>
</feature>
<feature type="compositionally biased region" description="Basic and acidic residues" evidence="1">
    <location>
        <begin position="296"/>
        <end position="311"/>
    </location>
</feature>
<comment type="caution">
    <text evidence="2">The sequence shown here is derived from an EMBL/GenBank/DDBJ whole genome shotgun (WGS) entry which is preliminary data.</text>
</comment>
<dbReference type="EMBL" id="SDMP01000014">
    <property type="protein sequence ID" value="RYR15043.1"/>
    <property type="molecule type" value="Genomic_DNA"/>
</dbReference>
<evidence type="ECO:0000313" key="3">
    <source>
        <dbReference type="Proteomes" id="UP000289738"/>
    </source>
</evidence>
<dbReference type="Proteomes" id="UP000289738">
    <property type="component" value="Chromosome B04"/>
</dbReference>
<name>A0A444ZLK1_ARAHY</name>
<evidence type="ECO:0000256" key="1">
    <source>
        <dbReference type="SAM" id="MobiDB-lite"/>
    </source>
</evidence>
<feature type="region of interest" description="Disordered" evidence="1">
    <location>
        <begin position="35"/>
        <end position="56"/>
    </location>
</feature>
<reference evidence="2 3" key="1">
    <citation type="submission" date="2019-01" db="EMBL/GenBank/DDBJ databases">
        <title>Sequencing of cultivated peanut Arachis hypogaea provides insights into genome evolution and oil improvement.</title>
        <authorList>
            <person name="Chen X."/>
        </authorList>
    </citation>
    <scope>NUCLEOTIDE SEQUENCE [LARGE SCALE GENOMIC DNA]</scope>
    <source>
        <strain evidence="3">cv. Fuhuasheng</strain>
        <tissue evidence="2">Leaves</tissue>
    </source>
</reference>
<feature type="compositionally biased region" description="Basic and acidic residues" evidence="1">
    <location>
        <begin position="257"/>
        <end position="266"/>
    </location>
</feature>
<protein>
    <submittedName>
        <fullName evidence="2">Uncharacterized protein</fullName>
    </submittedName>
</protein>
<feature type="compositionally biased region" description="Low complexity" evidence="1">
    <location>
        <begin position="277"/>
        <end position="289"/>
    </location>
</feature>
<gene>
    <name evidence="2" type="ORF">Ahy_B04g071774</name>
</gene>
<feature type="compositionally biased region" description="Basic and acidic residues" evidence="1">
    <location>
        <begin position="40"/>
        <end position="56"/>
    </location>
</feature>
<organism evidence="2 3">
    <name type="scientific">Arachis hypogaea</name>
    <name type="common">Peanut</name>
    <dbReference type="NCBI Taxonomy" id="3818"/>
    <lineage>
        <taxon>Eukaryota</taxon>
        <taxon>Viridiplantae</taxon>
        <taxon>Streptophyta</taxon>
        <taxon>Embryophyta</taxon>
        <taxon>Tracheophyta</taxon>
        <taxon>Spermatophyta</taxon>
        <taxon>Magnoliopsida</taxon>
        <taxon>eudicotyledons</taxon>
        <taxon>Gunneridae</taxon>
        <taxon>Pentapetalae</taxon>
        <taxon>rosids</taxon>
        <taxon>fabids</taxon>
        <taxon>Fabales</taxon>
        <taxon>Fabaceae</taxon>
        <taxon>Papilionoideae</taxon>
        <taxon>50 kb inversion clade</taxon>
        <taxon>dalbergioids sensu lato</taxon>
        <taxon>Dalbergieae</taxon>
        <taxon>Pterocarpus clade</taxon>
        <taxon>Arachis</taxon>
    </lineage>
</organism>
<proteinExistence type="predicted"/>